<name>A0ABT1B1Z8_9FLAO</name>
<dbReference type="Gene3D" id="3.40.50.720">
    <property type="entry name" value="NAD(P)-binding Rossmann-like Domain"/>
    <property type="match status" value="1"/>
</dbReference>
<dbReference type="SUPFAM" id="SSF51735">
    <property type="entry name" value="NAD(P)-binding Rossmann-fold domains"/>
    <property type="match status" value="1"/>
</dbReference>
<comment type="caution">
    <text evidence="1">The sequence shown here is derived from an EMBL/GenBank/DDBJ whole genome shotgun (WGS) entry which is preliminary data.</text>
</comment>
<dbReference type="RefSeq" id="WP_252742293.1">
    <property type="nucleotide sequence ID" value="NZ_JAMXIB010000015.1"/>
</dbReference>
<dbReference type="CDD" id="cd05233">
    <property type="entry name" value="SDR_c"/>
    <property type="match status" value="1"/>
</dbReference>
<dbReference type="PRINTS" id="PR00081">
    <property type="entry name" value="GDHRDH"/>
</dbReference>
<dbReference type="Pfam" id="PF13561">
    <property type="entry name" value="adh_short_C2"/>
    <property type="match status" value="1"/>
</dbReference>
<dbReference type="PANTHER" id="PTHR42820">
    <property type="entry name" value="SHORT-CHAIN DEHYDROGENASE REDUCTASE"/>
    <property type="match status" value="1"/>
</dbReference>
<dbReference type="PRINTS" id="PR00080">
    <property type="entry name" value="SDRFAMILY"/>
</dbReference>
<dbReference type="InterPro" id="IPR002347">
    <property type="entry name" value="SDR_fam"/>
</dbReference>
<sequence length="253" mass="27197">MKRLNDKVALVTGAAAGIGRETAAIFLREGARVMLVDVNEEALRATVEELGKLNTAYCVADVSDSDQVKKYVKETLDAFGRIDVFFNNAGIEGNSYPMAEYPEALFDKVLAVNVKGVWLGCQHVLPAMSEGGSAIITSSVAGLKGMQGLGAYVTSKHAVIGIMRVAALEFADRKIRVNTVHPGPVNTGMMERIEADVSPEDTRKAKQGFEAMIPLNRYAEAGEIADLVLFLASDESRYISGNTYVIDGGMMAK</sequence>
<accession>A0ABT1B1Z8</accession>
<dbReference type="InterPro" id="IPR020904">
    <property type="entry name" value="Sc_DH/Rdtase_CS"/>
</dbReference>
<dbReference type="InterPro" id="IPR036291">
    <property type="entry name" value="NAD(P)-bd_dom_sf"/>
</dbReference>
<dbReference type="PROSITE" id="PS00061">
    <property type="entry name" value="ADH_SHORT"/>
    <property type="match status" value="1"/>
</dbReference>
<proteinExistence type="predicted"/>
<dbReference type="NCBIfam" id="NF005559">
    <property type="entry name" value="PRK07231.1"/>
    <property type="match status" value="1"/>
</dbReference>
<evidence type="ECO:0000313" key="2">
    <source>
        <dbReference type="Proteomes" id="UP001206312"/>
    </source>
</evidence>
<protein>
    <submittedName>
        <fullName evidence="1">SDR family oxidoreductase</fullName>
    </submittedName>
</protein>
<dbReference type="Proteomes" id="UP001206312">
    <property type="component" value="Unassembled WGS sequence"/>
</dbReference>
<dbReference type="EMBL" id="JAMXIB010000015">
    <property type="protein sequence ID" value="MCO5725922.1"/>
    <property type="molecule type" value="Genomic_DNA"/>
</dbReference>
<dbReference type="PANTHER" id="PTHR42820:SF1">
    <property type="entry name" value="SHORT-CHAIN DEHYDROGENASE_REDUCTASE FAMILY PROTEIN"/>
    <property type="match status" value="1"/>
</dbReference>
<organism evidence="1 2">
    <name type="scientific">Robiginitalea marina</name>
    <dbReference type="NCBI Taxonomy" id="2954105"/>
    <lineage>
        <taxon>Bacteria</taxon>
        <taxon>Pseudomonadati</taxon>
        <taxon>Bacteroidota</taxon>
        <taxon>Flavobacteriia</taxon>
        <taxon>Flavobacteriales</taxon>
        <taxon>Flavobacteriaceae</taxon>
        <taxon>Robiginitalea</taxon>
    </lineage>
</organism>
<reference evidence="1 2" key="1">
    <citation type="submission" date="2022-06" db="EMBL/GenBank/DDBJ databases">
        <authorList>
            <person name="Xuan X."/>
        </authorList>
    </citation>
    <scope>NUCLEOTIDE SEQUENCE [LARGE SCALE GENOMIC DNA]</scope>
    <source>
        <strain evidence="1 2">2V75</strain>
    </source>
</reference>
<keyword evidence="2" id="KW-1185">Reference proteome</keyword>
<evidence type="ECO:0000313" key="1">
    <source>
        <dbReference type="EMBL" id="MCO5725922.1"/>
    </source>
</evidence>
<gene>
    <name evidence="1" type="ORF">NG653_13735</name>
</gene>